<dbReference type="GO" id="GO:0043565">
    <property type="term" value="F:sequence-specific DNA binding"/>
    <property type="evidence" value="ECO:0007669"/>
    <property type="project" value="InterPro"/>
</dbReference>
<proteinExistence type="evidence at transcript level"/>
<feature type="domain" description="Myb-like" evidence="7">
    <location>
        <begin position="13"/>
        <end position="63"/>
    </location>
</feature>
<dbReference type="PROSITE" id="PS51294">
    <property type="entry name" value="HTH_MYB"/>
    <property type="match status" value="1"/>
</dbReference>
<sequence length="185" mass="21504">MEKRRQAGWVTIPPVLKRVNSTREEEHLIVELQSHWGNRWSRIAQRLPGRTDNEIKNYWRTRLKRKIQKASEGNRCPQARYLFQYYSMPHLFLQQNSGAEENMTPQNFPQQWGRLDNNTLVQLHCEGGAKEQFFTSPGESIGKSNGVNSSVVVDGMDMPYDVDSFATLFSELYDDNGARSQFLEF</sequence>
<dbReference type="SMART" id="SM00717">
    <property type="entry name" value="SANT"/>
    <property type="match status" value="1"/>
</dbReference>
<dbReference type="InterPro" id="IPR001005">
    <property type="entry name" value="SANT/Myb"/>
</dbReference>
<dbReference type="InterPro" id="IPR017930">
    <property type="entry name" value="Myb_dom"/>
</dbReference>
<accession>A0A6B9QQX9</accession>
<dbReference type="CDD" id="cd00167">
    <property type="entry name" value="SANT"/>
    <property type="match status" value="1"/>
</dbReference>
<dbReference type="PANTHER" id="PTHR45675">
    <property type="entry name" value="MYB TRANSCRIPTION FACTOR-RELATED-RELATED"/>
    <property type="match status" value="1"/>
</dbReference>
<evidence type="ECO:0000256" key="5">
    <source>
        <dbReference type="ARBA" id="ARBA00023163"/>
    </source>
</evidence>
<evidence type="ECO:0000259" key="7">
    <source>
        <dbReference type="PROSITE" id="PS50090"/>
    </source>
</evidence>
<keyword evidence="2" id="KW-0677">Repeat</keyword>
<evidence type="ECO:0000256" key="3">
    <source>
        <dbReference type="ARBA" id="ARBA00023015"/>
    </source>
</evidence>
<keyword evidence="6" id="KW-0539">Nucleus</keyword>
<evidence type="ECO:0000256" key="2">
    <source>
        <dbReference type="ARBA" id="ARBA00022737"/>
    </source>
</evidence>
<reference evidence="9" key="1">
    <citation type="journal article" date="2020" name="PeerJ">
        <title>The R2R3-MYB transcription factor family in Taxus chinensis: Identification, characterization, expression profiling and posttranscriptional regulation analysis.</title>
        <authorList>
            <person name="Hu X."/>
            <person name="Zhang L."/>
            <person name="Shao F."/>
            <person name="Qiu D."/>
            <person name="Wilson I.W."/>
        </authorList>
    </citation>
    <scope>NUCLEOTIDE SEQUENCE</scope>
</reference>
<keyword evidence="4" id="KW-0238">DNA-binding</keyword>
<evidence type="ECO:0000259" key="8">
    <source>
        <dbReference type="PROSITE" id="PS51294"/>
    </source>
</evidence>
<evidence type="ECO:0000256" key="4">
    <source>
        <dbReference type="ARBA" id="ARBA00023125"/>
    </source>
</evidence>
<dbReference type="GO" id="GO:0003700">
    <property type="term" value="F:DNA-binding transcription factor activity"/>
    <property type="evidence" value="ECO:0007669"/>
    <property type="project" value="InterPro"/>
</dbReference>
<feature type="domain" description="HTH myb-type" evidence="8">
    <location>
        <begin position="14"/>
        <end position="67"/>
    </location>
</feature>
<dbReference type="SUPFAM" id="SSF46689">
    <property type="entry name" value="Homeodomain-like"/>
    <property type="match status" value="1"/>
</dbReference>
<dbReference type="InterPro" id="IPR044676">
    <property type="entry name" value="EOBI/EOBII-like_plant"/>
</dbReference>
<organism evidence="9">
    <name type="scientific">Taxus chinensis</name>
    <name type="common">Chinese yew</name>
    <name type="synonym">Taxus wallichiana var. chinensis</name>
    <dbReference type="NCBI Taxonomy" id="29808"/>
    <lineage>
        <taxon>Eukaryota</taxon>
        <taxon>Viridiplantae</taxon>
        <taxon>Streptophyta</taxon>
        <taxon>Embryophyta</taxon>
        <taxon>Tracheophyta</taxon>
        <taxon>Spermatophyta</taxon>
        <taxon>Pinopsida</taxon>
        <taxon>Pinidae</taxon>
        <taxon>Conifers II</taxon>
        <taxon>Cupressales</taxon>
        <taxon>Taxaceae</taxon>
        <taxon>Taxus</taxon>
    </lineage>
</organism>
<dbReference type="EMBL" id="MN906716">
    <property type="protein sequence ID" value="QHG11469.1"/>
    <property type="molecule type" value="mRNA"/>
</dbReference>
<dbReference type="Gene3D" id="1.10.10.60">
    <property type="entry name" value="Homeodomain-like"/>
    <property type="match status" value="1"/>
</dbReference>
<evidence type="ECO:0000256" key="1">
    <source>
        <dbReference type="ARBA" id="ARBA00004123"/>
    </source>
</evidence>
<keyword evidence="5" id="KW-0804">Transcription</keyword>
<dbReference type="Pfam" id="PF00249">
    <property type="entry name" value="Myb_DNA-binding"/>
    <property type="match status" value="1"/>
</dbReference>
<evidence type="ECO:0000256" key="6">
    <source>
        <dbReference type="ARBA" id="ARBA00023242"/>
    </source>
</evidence>
<name>A0A6B9QQX9_TAXCH</name>
<dbReference type="GO" id="GO:0005634">
    <property type="term" value="C:nucleus"/>
    <property type="evidence" value="ECO:0007669"/>
    <property type="project" value="UniProtKB-SubCell"/>
</dbReference>
<evidence type="ECO:0000313" key="9">
    <source>
        <dbReference type="EMBL" id="QHG11469.1"/>
    </source>
</evidence>
<dbReference type="AlphaFoldDB" id="A0A6B9QQX9"/>
<dbReference type="PROSITE" id="PS50090">
    <property type="entry name" value="MYB_LIKE"/>
    <property type="match status" value="1"/>
</dbReference>
<protein>
    <submittedName>
        <fullName evidence="9">R2R3-MYB transcription factor 41</fullName>
    </submittedName>
</protein>
<dbReference type="InterPro" id="IPR009057">
    <property type="entry name" value="Homeodomain-like_sf"/>
</dbReference>
<keyword evidence="3" id="KW-0805">Transcription regulation</keyword>
<comment type="subcellular location">
    <subcellularLocation>
        <location evidence="1">Nucleus</location>
    </subcellularLocation>
</comment>